<feature type="transmembrane region" description="Helical" evidence="1">
    <location>
        <begin position="12"/>
        <end position="31"/>
    </location>
</feature>
<evidence type="ECO:0000313" key="3">
    <source>
        <dbReference type="Proteomes" id="UP000177614"/>
    </source>
</evidence>
<evidence type="ECO:0000313" key="2">
    <source>
        <dbReference type="EMBL" id="OGC82519.1"/>
    </source>
</evidence>
<protein>
    <submittedName>
        <fullName evidence="2">Uncharacterized protein</fullName>
    </submittedName>
</protein>
<sequence>MNPNFLMENLSFALIPVAFVSTVLVGLVLLFARERATMILRNLYLYGVVVAGLLVTVISVVILFYTLLTTTILPTTTSQYYGGYDYRYESVPVKAPPGTVGGVVYNEDAKAYLKAEQKKLDLEADSMQVTQEWRDQLAWSIPLILVFLPIFIRYRGFLKFTHS</sequence>
<proteinExistence type="predicted"/>
<organism evidence="2 3">
    <name type="scientific">Candidatus Abawacabacteria bacterium RBG_16_42_10</name>
    <dbReference type="NCBI Taxonomy" id="1817814"/>
    <lineage>
        <taxon>Bacteria</taxon>
        <taxon>Candidatus Abawacaibacteriota</taxon>
    </lineage>
</organism>
<gene>
    <name evidence="2" type="ORF">A2V81_00955</name>
</gene>
<accession>A0A1F4XLI6</accession>
<reference evidence="2 3" key="1">
    <citation type="journal article" date="2016" name="Nat. Commun.">
        <title>Thousands of microbial genomes shed light on interconnected biogeochemical processes in an aquifer system.</title>
        <authorList>
            <person name="Anantharaman K."/>
            <person name="Brown C.T."/>
            <person name="Hug L.A."/>
            <person name="Sharon I."/>
            <person name="Castelle C.J."/>
            <person name="Probst A.J."/>
            <person name="Thomas B.C."/>
            <person name="Singh A."/>
            <person name="Wilkins M.J."/>
            <person name="Karaoz U."/>
            <person name="Brodie E.L."/>
            <person name="Williams K.H."/>
            <person name="Hubbard S.S."/>
            <person name="Banfield J.F."/>
        </authorList>
    </citation>
    <scope>NUCLEOTIDE SEQUENCE [LARGE SCALE GENOMIC DNA]</scope>
</reference>
<comment type="caution">
    <text evidence="2">The sequence shown here is derived from an EMBL/GenBank/DDBJ whole genome shotgun (WGS) entry which is preliminary data.</text>
</comment>
<feature type="transmembrane region" description="Helical" evidence="1">
    <location>
        <begin position="137"/>
        <end position="154"/>
    </location>
</feature>
<name>A0A1F4XLI6_9BACT</name>
<dbReference type="Proteomes" id="UP000177614">
    <property type="component" value="Unassembled WGS sequence"/>
</dbReference>
<keyword evidence="1" id="KW-1133">Transmembrane helix</keyword>
<feature type="transmembrane region" description="Helical" evidence="1">
    <location>
        <begin position="43"/>
        <end position="68"/>
    </location>
</feature>
<keyword evidence="1" id="KW-0472">Membrane</keyword>
<dbReference type="EMBL" id="MEWR01000005">
    <property type="protein sequence ID" value="OGC82519.1"/>
    <property type="molecule type" value="Genomic_DNA"/>
</dbReference>
<dbReference type="STRING" id="1817814.A2V81_00955"/>
<evidence type="ECO:0000256" key="1">
    <source>
        <dbReference type="SAM" id="Phobius"/>
    </source>
</evidence>
<dbReference type="AlphaFoldDB" id="A0A1F4XLI6"/>
<keyword evidence="1" id="KW-0812">Transmembrane</keyword>